<dbReference type="KEGG" id="lpq:AF91_03285"/>
<reference evidence="2 3" key="1">
    <citation type="journal article" date="2014" name="Genome Announc.">
        <title>Whole Genome Sequence of the Probiotic Strain Lactobacillus paracasei N1115, Isolated from Traditional Chinese Fermented Milk.</title>
        <authorList>
            <person name="Wang S."/>
            <person name="Zhu H."/>
            <person name="He F."/>
            <person name="Luo Y."/>
            <person name="Kang Z."/>
            <person name="Lu C."/>
            <person name="Feng L."/>
            <person name="Lu X."/>
            <person name="Xue Y."/>
            <person name="Wang H."/>
        </authorList>
    </citation>
    <scope>NUCLEOTIDE SEQUENCE [LARGE SCALE GENOMIC DNA]</scope>
    <source>
        <strain evidence="2 3">N1115</strain>
    </source>
</reference>
<accession>A0A806LHV5</accession>
<sequence>MSKDAKNVPALRFKGYSDAFPKRSEQAKFQKHR</sequence>
<feature type="region of interest" description="Disordered" evidence="1">
    <location>
        <begin position="1"/>
        <end position="33"/>
    </location>
</feature>
<feature type="compositionally biased region" description="Basic and acidic residues" evidence="1">
    <location>
        <begin position="20"/>
        <end position="33"/>
    </location>
</feature>
<name>A0A806LHV5_LACPA</name>
<evidence type="ECO:0000256" key="1">
    <source>
        <dbReference type="SAM" id="MobiDB-lite"/>
    </source>
</evidence>
<proteinExistence type="predicted"/>
<evidence type="ECO:0000313" key="2">
    <source>
        <dbReference type="EMBL" id="AHJ34413.1"/>
    </source>
</evidence>
<dbReference type="EMBL" id="CP007122">
    <property type="protein sequence ID" value="AHJ34413.1"/>
    <property type="molecule type" value="Genomic_DNA"/>
</dbReference>
<dbReference type="Proteomes" id="UP000019441">
    <property type="component" value="Chromosome"/>
</dbReference>
<gene>
    <name evidence="2" type="ORF">AF91_03285</name>
</gene>
<dbReference type="AlphaFoldDB" id="A0A806LHV5"/>
<evidence type="ECO:0000313" key="3">
    <source>
        <dbReference type="Proteomes" id="UP000019441"/>
    </source>
</evidence>
<protein>
    <submittedName>
        <fullName evidence="2">Uncharacterized protein</fullName>
    </submittedName>
</protein>
<organism evidence="2 3">
    <name type="scientific">Lacticaseibacillus paracasei N1115</name>
    <dbReference type="NCBI Taxonomy" id="1446494"/>
    <lineage>
        <taxon>Bacteria</taxon>
        <taxon>Bacillati</taxon>
        <taxon>Bacillota</taxon>
        <taxon>Bacilli</taxon>
        <taxon>Lactobacillales</taxon>
        <taxon>Lactobacillaceae</taxon>
        <taxon>Lacticaseibacillus</taxon>
    </lineage>
</organism>